<evidence type="ECO:0000256" key="1">
    <source>
        <dbReference type="ARBA" id="ARBA00001954"/>
    </source>
</evidence>
<evidence type="ECO:0000256" key="5">
    <source>
        <dbReference type="ARBA" id="ARBA00022964"/>
    </source>
</evidence>
<dbReference type="AlphaFoldDB" id="A0A4R6EC29"/>
<evidence type="ECO:0000256" key="7">
    <source>
        <dbReference type="ARBA" id="ARBA00023002"/>
    </source>
</evidence>
<dbReference type="Proteomes" id="UP000295129">
    <property type="component" value="Unassembled WGS sequence"/>
</dbReference>
<dbReference type="InterPro" id="IPR001279">
    <property type="entry name" value="Metallo-B-lactamas"/>
</dbReference>
<keyword evidence="3" id="KW-0479">Metal-binding</keyword>
<dbReference type="SUPFAM" id="SSF56281">
    <property type="entry name" value="Metallo-hydrolase/oxidoreductase"/>
    <property type="match status" value="1"/>
</dbReference>
<keyword evidence="10" id="KW-0378">Hydrolase</keyword>
<dbReference type="FunFam" id="3.60.15.10:FF:000013">
    <property type="entry name" value="Persulfide dioxygenase ETHE1, mitochondrial"/>
    <property type="match status" value="1"/>
</dbReference>
<sequence length="238" mass="25836">MSIVFRQLFDEETCTLTYLLADALSGDAVMVDSVREHVGRYLALLQDLNLQLRWLLETHVHADHVTGAGGLSELTGARIVAAAAAGTQCADHPVSHGDSLVFGGEVIRVIATPGHTPGCLTYQWRDRIFTGDALLIGGCGRTDFQGGDAGTLFDSITGHLFTLPDETLVFPGHDYKGMRVSSIGQEKVSNTRFNGRNREEFIALMDTLNLPTPKYMDEALPANLRCGRTDSTLIHHAA</sequence>
<dbReference type="InterPro" id="IPR036866">
    <property type="entry name" value="RibonucZ/Hydroxyglut_hydro"/>
</dbReference>
<protein>
    <submittedName>
        <fullName evidence="10">Glyoxylase-like metal-dependent hydrolase (Beta-lactamase superfamily II)</fullName>
    </submittedName>
</protein>
<dbReference type="GO" id="GO:0070813">
    <property type="term" value="P:hydrogen sulfide metabolic process"/>
    <property type="evidence" value="ECO:0007669"/>
    <property type="project" value="TreeGrafter"/>
</dbReference>
<dbReference type="Gene3D" id="3.60.15.10">
    <property type="entry name" value="Ribonuclease Z/Hydroxyacylglutathione hydrolase-like"/>
    <property type="match status" value="1"/>
</dbReference>
<dbReference type="GO" id="GO:0050313">
    <property type="term" value="F:sulfur dioxygenase activity"/>
    <property type="evidence" value="ECO:0007669"/>
    <property type="project" value="InterPro"/>
</dbReference>
<evidence type="ECO:0000256" key="2">
    <source>
        <dbReference type="ARBA" id="ARBA00006759"/>
    </source>
</evidence>
<reference evidence="10 11" key="1">
    <citation type="submission" date="2019-03" db="EMBL/GenBank/DDBJ databases">
        <title>Genomic Encyclopedia of Type Strains, Phase IV (KMG-IV): sequencing the most valuable type-strain genomes for metagenomic binning, comparative biology and taxonomic classification.</title>
        <authorList>
            <person name="Goeker M."/>
        </authorList>
    </citation>
    <scope>NUCLEOTIDE SEQUENCE [LARGE SCALE GENOMIC DNA]</scope>
    <source>
        <strain evidence="10 11">DSM 12121</strain>
    </source>
</reference>
<comment type="caution">
    <text evidence="10">The sequence shown here is derived from an EMBL/GenBank/DDBJ whole genome shotgun (WGS) entry which is preliminary data.</text>
</comment>
<feature type="domain" description="Metallo-beta-lactamase" evidence="9">
    <location>
        <begin position="14"/>
        <end position="173"/>
    </location>
</feature>
<keyword evidence="6" id="KW-0007">Acetylation</keyword>
<evidence type="ECO:0000256" key="6">
    <source>
        <dbReference type="ARBA" id="ARBA00022990"/>
    </source>
</evidence>
<dbReference type="Pfam" id="PF00753">
    <property type="entry name" value="Lactamase_B"/>
    <property type="match status" value="1"/>
</dbReference>
<keyword evidence="7" id="KW-0560">Oxidoreductase</keyword>
<dbReference type="RefSeq" id="WP_211168208.1">
    <property type="nucleotide sequence ID" value="NZ_SNVV01000003.1"/>
</dbReference>
<comment type="cofactor">
    <cofactor evidence="1">
        <name>Fe(2+)</name>
        <dbReference type="ChEBI" id="CHEBI:29033"/>
    </cofactor>
</comment>
<dbReference type="EMBL" id="SNVV01000003">
    <property type="protein sequence ID" value="TDN55691.1"/>
    <property type="molecule type" value="Genomic_DNA"/>
</dbReference>
<evidence type="ECO:0000259" key="9">
    <source>
        <dbReference type="SMART" id="SM00849"/>
    </source>
</evidence>
<dbReference type="InterPro" id="IPR051682">
    <property type="entry name" value="Mito_Persulfide_Diox"/>
</dbReference>
<evidence type="ECO:0000256" key="3">
    <source>
        <dbReference type="ARBA" id="ARBA00022723"/>
    </source>
</evidence>
<dbReference type="PANTHER" id="PTHR43084:SF1">
    <property type="entry name" value="PERSULFIDE DIOXYGENASE ETHE1, MITOCHONDRIAL"/>
    <property type="match status" value="1"/>
</dbReference>
<dbReference type="InterPro" id="IPR044528">
    <property type="entry name" value="POD-like_MBL-fold"/>
</dbReference>
<evidence type="ECO:0000256" key="8">
    <source>
        <dbReference type="ARBA" id="ARBA00023004"/>
    </source>
</evidence>
<proteinExistence type="inferred from homology"/>
<accession>A0A4R6EC29</accession>
<dbReference type="CDD" id="cd07724">
    <property type="entry name" value="POD-like_MBL-fold"/>
    <property type="match status" value="1"/>
</dbReference>
<evidence type="ECO:0000256" key="4">
    <source>
        <dbReference type="ARBA" id="ARBA00022946"/>
    </source>
</evidence>
<keyword evidence="5" id="KW-0223">Dioxygenase</keyword>
<keyword evidence="8" id="KW-0408">Iron</keyword>
<dbReference type="GO" id="GO:0016787">
    <property type="term" value="F:hydrolase activity"/>
    <property type="evidence" value="ECO:0007669"/>
    <property type="project" value="UniProtKB-KW"/>
</dbReference>
<evidence type="ECO:0000313" key="11">
    <source>
        <dbReference type="Proteomes" id="UP000295129"/>
    </source>
</evidence>
<dbReference type="PANTHER" id="PTHR43084">
    <property type="entry name" value="PERSULFIDE DIOXYGENASE ETHE1"/>
    <property type="match status" value="1"/>
</dbReference>
<dbReference type="GO" id="GO:0006749">
    <property type="term" value="P:glutathione metabolic process"/>
    <property type="evidence" value="ECO:0007669"/>
    <property type="project" value="InterPro"/>
</dbReference>
<evidence type="ECO:0000313" key="10">
    <source>
        <dbReference type="EMBL" id="TDN55691.1"/>
    </source>
</evidence>
<comment type="similarity">
    <text evidence="2">Belongs to the metallo-beta-lactamase superfamily. Glyoxalase II family.</text>
</comment>
<dbReference type="GO" id="GO:0046872">
    <property type="term" value="F:metal ion binding"/>
    <property type="evidence" value="ECO:0007669"/>
    <property type="project" value="UniProtKB-KW"/>
</dbReference>
<keyword evidence="4" id="KW-0809">Transit peptide</keyword>
<organism evidence="10 11">
    <name type="scientific">Azoarcus indigens</name>
    <dbReference type="NCBI Taxonomy" id="29545"/>
    <lineage>
        <taxon>Bacteria</taxon>
        <taxon>Pseudomonadati</taxon>
        <taxon>Pseudomonadota</taxon>
        <taxon>Betaproteobacteria</taxon>
        <taxon>Rhodocyclales</taxon>
        <taxon>Zoogloeaceae</taxon>
        <taxon>Azoarcus</taxon>
    </lineage>
</organism>
<gene>
    <name evidence="10" type="ORF">C7389_10321</name>
</gene>
<dbReference type="SMART" id="SM00849">
    <property type="entry name" value="Lactamase_B"/>
    <property type="match status" value="1"/>
</dbReference>
<keyword evidence="11" id="KW-1185">Reference proteome</keyword>
<name>A0A4R6EC29_9RHOO</name>